<dbReference type="SUPFAM" id="SSF51621">
    <property type="entry name" value="Phosphoenolpyruvate/pyruvate domain"/>
    <property type="match status" value="1"/>
</dbReference>
<evidence type="ECO:0000256" key="12">
    <source>
        <dbReference type="ARBA" id="ARBA00022723"/>
    </source>
</evidence>
<dbReference type="GO" id="GO:0016301">
    <property type="term" value="F:kinase activity"/>
    <property type="evidence" value="ECO:0007669"/>
    <property type="project" value="UniProtKB-KW"/>
</dbReference>
<dbReference type="Pfam" id="PF00381">
    <property type="entry name" value="PTS-HPr"/>
    <property type="match status" value="1"/>
</dbReference>
<keyword evidence="13" id="KW-0418">Kinase</keyword>
<evidence type="ECO:0000259" key="16">
    <source>
        <dbReference type="PROSITE" id="PS51350"/>
    </source>
</evidence>
<dbReference type="InterPro" id="IPR023151">
    <property type="entry name" value="PEP_util_CS"/>
</dbReference>
<dbReference type="PANTHER" id="PTHR46244">
    <property type="entry name" value="PHOSPHOENOLPYRUVATE-PROTEIN PHOSPHOTRANSFERASE"/>
    <property type="match status" value="1"/>
</dbReference>
<dbReference type="AlphaFoldDB" id="A0A918TSM7"/>
<dbReference type="InterPro" id="IPR008731">
    <property type="entry name" value="PTS_EIN"/>
</dbReference>
<dbReference type="Pfam" id="PF05524">
    <property type="entry name" value="PEP-utilisers_N"/>
    <property type="match status" value="1"/>
</dbReference>
<dbReference type="PROSITE" id="PS51350">
    <property type="entry name" value="PTS_HPR_DOM"/>
    <property type="match status" value="1"/>
</dbReference>
<dbReference type="GO" id="GO:0008965">
    <property type="term" value="F:phosphoenolpyruvate-protein phosphotransferase activity"/>
    <property type="evidence" value="ECO:0007669"/>
    <property type="project" value="UniProtKB-EC"/>
</dbReference>
<dbReference type="InterPro" id="IPR002178">
    <property type="entry name" value="PTS_EIIA_type-2_dom"/>
</dbReference>
<keyword evidence="10" id="KW-0808">Transferase</keyword>
<comment type="cofactor">
    <cofactor evidence="2">
        <name>Mg(2+)</name>
        <dbReference type="ChEBI" id="CHEBI:18420"/>
    </cofactor>
</comment>
<comment type="similarity">
    <text evidence="4">Belongs to the PEP-utilizing enzyme family.</text>
</comment>
<dbReference type="Pfam" id="PF02896">
    <property type="entry name" value="PEP-utilizers_C"/>
    <property type="match status" value="1"/>
</dbReference>
<keyword evidence="12" id="KW-0479">Metal-binding</keyword>
<organism evidence="17 18">
    <name type="scientific">Roseibacillus persicicus</name>
    <dbReference type="NCBI Taxonomy" id="454148"/>
    <lineage>
        <taxon>Bacteria</taxon>
        <taxon>Pseudomonadati</taxon>
        <taxon>Verrucomicrobiota</taxon>
        <taxon>Verrucomicrobiia</taxon>
        <taxon>Verrucomicrobiales</taxon>
        <taxon>Verrucomicrobiaceae</taxon>
        <taxon>Roseibacillus</taxon>
    </lineage>
</organism>
<dbReference type="InterPro" id="IPR035895">
    <property type="entry name" value="HPr-like_sf"/>
</dbReference>
<dbReference type="EC" id="2.7.3.9" evidence="5"/>
<dbReference type="SUPFAM" id="SSF47831">
    <property type="entry name" value="Enzyme I of the PEP:sugar phosphotransferase system HPr-binding (sub)domain"/>
    <property type="match status" value="1"/>
</dbReference>
<dbReference type="PROSITE" id="PS00372">
    <property type="entry name" value="PTS_EIIA_TYPE_2_HIS"/>
    <property type="match status" value="1"/>
</dbReference>
<evidence type="ECO:0000256" key="5">
    <source>
        <dbReference type="ARBA" id="ARBA00012232"/>
    </source>
</evidence>
<evidence type="ECO:0000256" key="10">
    <source>
        <dbReference type="ARBA" id="ARBA00022679"/>
    </source>
</evidence>
<dbReference type="GO" id="GO:0009401">
    <property type="term" value="P:phosphoenolpyruvate-dependent sugar phosphotransferase system"/>
    <property type="evidence" value="ECO:0007669"/>
    <property type="project" value="UniProtKB-KW"/>
</dbReference>
<keyword evidence="8" id="KW-0597">Phosphoprotein</keyword>
<dbReference type="InterPro" id="IPR000032">
    <property type="entry name" value="HPr-like"/>
</dbReference>
<reference evidence="17" key="1">
    <citation type="journal article" date="2014" name="Int. J. Syst. Evol. Microbiol.">
        <title>Complete genome sequence of Corynebacterium casei LMG S-19264T (=DSM 44701T), isolated from a smear-ripened cheese.</title>
        <authorList>
            <consortium name="US DOE Joint Genome Institute (JGI-PGF)"/>
            <person name="Walter F."/>
            <person name="Albersmeier A."/>
            <person name="Kalinowski J."/>
            <person name="Ruckert C."/>
        </authorList>
    </citation>
    <scope>NUCLEOTIDE SEQUENCE</scope>
    <source>
        <strain evidence="17">KCTC 12988</strain>
    </source>
</reference>
<dbReference type="Proteomes" id="UP000644507">
    <property type="component" value="Unassembled WGS sequence"/>
</dbReference>
<evidence type="ECO:0000256" key="2">
    <source>
        <dbReference type="ARBA" id="ARBA00001946"/>
    </source>
</evidence>
<evidence type="ECO:0000256" key="8">
    <source>
        <dbReference type="ARBA" id="ARBA00022553"/>
    </source>
</evidence>
<keyword evidence="11" id="KW-0598">Phosphotransferase system</keyword>
<keyword evidence="6" id="KW-0813">Transport</keyword>
<dbReference type="SUPFAM" id="SSF52009">
    <property type="entry name" value="Phosphohistidine domain"/>
    <property type="match status" value="1"/>
</dbReference>
<dbReference type="InterPro" id="IPR036618">
    <property type="entry name" value="PtsI_HPr-bd_sf"/>
</dbReference>
<dbReference type="Pfam" id="PF00359">
    <property type="entry name" value="PTS_EIIA_2"/>
    <property type="match status" value="1"/>
</dbReference>
<evidence type="ECO:0000259" key="15">
    <source>
        <dbReference type="PROSITE" id="PS51094"/>
    </source>
</evidence>
<evidence type="ECO:0000256" key="11">
    <source>
        <dbReference type="ARBA" id="ARBA00022683"/>
    </source>
</evidence>
<comment type="catalytic activity">
    <reaction evidence="1">
        <text>L-histidyl-[protein] + phosphoenolpyruvate = N(pros)-phospho-L-histidyl-[protein] + pyruvate</text>
        <dbReference type="Rhea" id="RHEA:23880"/>
        <dbReference type="Rhea" id="RHEA-COMP:9745"/>
        <dbReference type="Rhea" id="RHEA-COMP:9746"/>
        <dbReference type="ChEBI" id="CHEBI:15361"/>
        <dbReference type="ChEBI" id="CHEBI:29979"/>
        <dbReference type="ChEBI" id="CHEBI:58702"/>
        <dbReference type="ChEBI" id="CHEBI:64837"/>
        <dbReference type="EC" id="2.7.3.9"/>
    </reaction>
</comment>
<dbReference type="RefSeq" id="WP_189571738.1">
    <property type="nucleotide sequence ID" value="NZ_BMXI01000014.1"/>
</dbReference>
<dbReference type="GO" id="GO:0005737">
    <property type="term" value="C:cytoplasm"/>
    <property type="evidence" value="ECO:0007669"/>
    <property type="project" value="UniProtKB-SubCell"/>
</dbReference>
<dbReference type="InterPro" id="IPR015813">
    <property type="entry name" value="Pyrv/PenolPyrv_kinase-like_dom"/>
</dbReference>
<comment type="subcellular location">
    <subcellularLocation>
        <location evidence="3">Cytoplasm</location>
    </subcellularLocation>
</comment>
<dbReference type="PRINTS" id="PR01736">
    <property type="entry name" value="PHPHTRNFRASE"/>
</dbReference>
<feature type="domain" description="PTS EIIA type-2" evidence="15">
    <location>
        <begin position="2"/>
        <end position="142"/>
    </location>
</feature>
<evidence type="ECO:0000313" key="17">
    <source>
        <dbReference type="EMBL" id="GHC61194.1"/>
    </source>
</evidence>
<evidence type="ECO:0000256" key="14">
    <source>
        <dbReference type="ARBA" id="ARBA00022842"/>
    </source>
</evidence>
<dbReference type="Gene3D" id="3.20.20.60">
    <property type="entry name" value="Phosphoenolpyruvate-binding domains"/>
    <property type="match status" value="1"/>
</dbReference>
<dbReference type="InterPro" id="IPR016152">
    <property type="entry name" value="PTrfase/Anion_transptr"/>
</dbReference>
<keyword evidence="7" id="KW-0963">Cytoplasm</keyword>
<dbReference type="PANTHER" id="PTHR46244:SF6">
    <property type="entry name" value="PHOSPHOENOLPYRUVATE-PROTEIN PHOSPHOTRANSFERASE"/>
    <property type="match status" value="1"/>
</dbReference>
<dbReference type="Pfam" id="PF00391">
    <property type="entry name" value="PEP-utilizers"/>
    <property type="match status" value="1"/>
</dbReference>
<dbReference type="InterPro" id="IPR000121">
    <property type="entry name" value="PEP_util_C"/>
</dbReference>
<evidence type="ECO:0000256" key="6">
    <source>
        <dbReference type="ARBA" id="ARBA00022448"/>
    </source>
</evidence>
<sequence>MLTLTKKDIRLGAVVSNKEDAIREVAALLRQSGAIEESYVQSMLEREKVATTYLGNGLAIPHGRPQDADAINETRVAVLQVPAGVSWQDGKVAHLVIGIAAKSDEHIALLRQLTGIVGDAELAKRLANTTDPDEVLNAISLSGEKQADAASGAVNDDFIGSELEVKFQNSRGFHLRPAGKFARAVQGYDGEVTFVVNGHEFSPDSPSRIIGQGISAGDVIRLRVKGENETDTLSTLAALLEEINNEPLEEDDAEAALLTEWHSEQAQGEGIRGVMASPGLALAAAWRWVEADLSTRKRTAGDTDSEVAALRTALETARNQLITLTEGKLNQVQRGLFEAHVSLIEDADLREEVEKEIRTGQDALSSWSKIIEERATAMEGVEDKNLAQRAADFRDIGQRVRKVLLGVDSDPFESVVDPIILLGDDLEPSEAAQLKADKIKGICLKKGSPNAHAAIVSRSLGIPMLVAMGDELDAVAPGDKLILNASGGRLIQNPSEADCASALAVIEEVSVQRDNDWDQRFEPAVLRDGHRVEVVANIGQTSEAHTVLESGAEGVGLVRTEFLFLDRDHAPEEEEQYLALKEMIEALEGLPMIVRTMDIGGDKPVSYLGLSELDLSFLGLRGFRLSMARPDLATAQLRAIFRAAEHGPIRLMFPMIASPNDFLRAREMTDKVRREMGGREVELGVMIEVPSAVAMASELAELADFFSIGTNDLTQYALAADRTHPLLAGRADSLHPAVLRLIEQTVQAAHAKGKWVGVCGGLAADPLGALILTGLGVDELSVPPSLVPQIKALLRREELLGLHKLAQKALSQRDPRAVRALRPSH</sequence>
<feature type="domain" description="HPr" evidence="16">
    <location>
        <begin position="160"/>
        <end position="251"/>
    </location>
</feature>
<dbReference type="InterPro" id="IPR036637">
    <property type="entry name" value="Phosphohistidine_dom_sf"/>
</dbReference>
<dbReference type="GO" id="GO:0046872">
    <property type="term" value="F:metal ion binding"/>
    <property type="evidence" value="ECO:0007669"/>
    <property type="project" value="UniProtKB-KW"/>
</dbReference>
<keyword evidence="14" id="KW-0460">Magnesium</keyword>
<evidence type="ECO:0000313" key="18">
    <source>
        <dbReference type="Proteomes" id="UP000644507"/>
    </source>
</evidence>
<gene>
    <name evidence="17" type="ORF">GCM10007100_30600</name>
</gene>
<evidence type="ECO:0000256" key="9">
    <source>
        <dbReference type="ARBA" id="ARBA00022597"/>
    </source>
</evidence>
<protein>
    <recommendedName>
        <fullName evidence="5">phosphoenolpyruvate--protein phosphotransferase</fullName>
        <ecNumber evidence="5">2.7.3.9</ecNumber>
    </recommendedName>
</protein>
<reference evidence="17" key="2">
    <citation type="submission" date="2020-09" db="EMBL/GenBank/DDBJ databases">
        <authorList>
            <person name="Sun Q."/>
            <person name="Kim S."/>
        </authorList>
    </citation>
    <scope>NUCLEOTIDE SEQUENCE</scope>
    <source>
        <strain evidence="17">KCTC 12988</strain>
    </source>
</reference>
<dbReference type="PROSITE" id="PS00742">
    <property type="entry name" value="PEP_ENZYMES_2"/>
    <property type="match status" value="1"/>
</dbReference>
<dbReference type="Gene3D" id="3.40.930.10">
    <property type="entry name" value="Mannitol-specific EII, Chain A"/>
    <property type="match status" value="1"/>
</dbReference>
<evidence type="ECO:0000256" key="13">
    <source>
        <dbReference type="ARBA" id="ARBA00022777"/>
    </source>
</evidence>
<keyword evidence="9" id="KW-0762">Sugar transport</keyword>
<dbReference type="InterPro" id="IPR006318">
    <property type="entry name" value="PTS_EI-like"/>
</dbReference>
<dbReference type="NCBIfam" id="TIGR01417">
    <property type="entry name" value="PTS_I_fam"/>
    <property type="match status" value="1"/>
</dbReference>
<evidence type="ECO:0000256" key="7">
    <source>
        <dbReference type="ARBA" id="ARBA00022490"/>
    </source>
</evidence>
<dbReference type="Gene3D" id="3.50.30.10">
    <property type="entry name" value="Phosphohistidine domain"/>
    <property type="match status" value="1"/>
</dbReference>
<comment type="caution">
    <text evidence="17">The sequence shown here is derived from an EMBL/GenBank/DDBJ whole genome shotgun (WGS) entry which is preliminary data.</text>
</comment>
<evidence type="ECO:0000256" key="1">
    <source>
        <dbReference type="ARBA" id="ARBA00000683"/>
    </source>
</evidence>
<keyword evidence="18" id="KW-1185">Reference proteome</keyword>
<name>A0A918TSM7_9BACT</name>
<dbReference type="PROSITE" id="PS51094">
    <property type="entry name" value="PTS_EIIA_TYPE_2"/>
    <property type="match status" value="1"/>
</dbReference>
<dbReference type="SUPFAM" id="SSF55804">
    <property type="entry name" value="Phoshotransferase/anion transport protein"/>
    <property type="match status" value="1"/>
</dbReference>
<dbReference type="Gene3D" id="3.30.1340.10">
    <property type="entry name" value="HPr-like"/>
    <property type="match status" value="1"/>
</dbReference>
<dbReference type="InterPro" id="IPR040442">
    <property type="entry name" value="Pyrv_kinase-like_dom_sf"/>
</dbReference>
<dbReference type="InterPro" id="IPR008279">
    <property type="entry name" value="PEP-util_enz_mobile_dom"/>
</dbReference>
<dbReference type="CDD" id="cd00211">
    <property type="entry name" value="PTS_IIA_fru"/>
    <property type="match status" value="1"/>
</dbReference>
<evidence type="ECO:0000256" key="4">
    <source>
        <dbReference type="ARBA" id="ARBA00007837"/>
    </source>
</evidence>
<dbReference type="EMBL" id="BMXI01000014">
    <property type="protein sequence ID" value="GHC61194.1"/>
    <property type="molecule type" value="Genomic_DNA"/>
</dbReference>
<dbReference type="SUPFAM" id="SSF55594">
    <property type="entry name" value="HPr-like"/>
    <property type="match status" value="1"/>
</dbReference>
<evidence type="ECO:0000256" key="3">
    <source>
        <dbReference type="ARBA" id="ARBA00004496"/>
    </source>
</evidence>
<accession>A0A918TSM7</accession>
<dbReference type="InterPro" id="IPR050499">
    <property type="entry name" value="PEP-utilizing_PTS_enzyme"/>
</dbReference>
<proteinExistence type="inferred from homology"/>
<dbReference type="Gene3D" id="1.10.274.10">
    <property type="entry name" value="PtsI, HPr-binding domain"/>
    <property type="match status" value="1"/>
</dbReference>